<comment type="caution">
    <text evidence="1">The sequence shown here is derived from an EMBL/GenBank/DDBJ whole genome shotgun (WGS) entry which is preliminary data.</text>
</comment>
<sequence length="149" mass="16916">MALVPGKQNKLKLSSIDYGCMVYGSARPTVLRRLDTIHHSALRICSGTFRTSPVESLYVVCHQLPLQLRRQKISALYFFRAQSVPRHPISQLTIPLSLRRLYAARPSITFCPFVRELKFFCMTRTLILLPSSLLISSASRLGISHIFLI</sequence>
<accession>A0A4Y2TPV1</accession>
<dbReference type="OrthoDB" id="6436497at2759"/>
<protein>
    <submittedName>
        <fullName evidence="1">Uncharacterized protein</fullName>
    </submittedName>
</protein>
<organism evidence="1 2">
    <name type="scientific">Araneus ventricosus</name>
    <name type="common">Orbweaver spider</name>
    <name type="synonym">Epeira ventricosa</name>
    <dbReference type="NCBI Taxonomy" id="182803"/>
    <lineage>
        <taxon>Eukaryota</taxon>
        <taxon>Metazoa</taxon>
        <taxon>Ecdysozoa</taxon>
        <taxon>Arthropoda</taxon>
        <taxon>Chelicerata</taxon>
        <taxon>Arachnida</taxon>
        <taxon>Araneae</taxon>
        <taxon>Araneomorphae</taxon>
        <taxon>Entelegynae</taxon>
        <taxon>Araneoidea</taxon>
        <taxon>Araneidae</taxon>
        <taxon>Araneus</taxon>
    </lineage>
</organism>
<dbReference type="AlphaFoldDB" id="A0A4Y2TPV1"/>
<evidence type="ECO:0000313" key="1">
    <source>
        <dbReference type="EMBL" id="GBO01126.1"/>
    </source>
</evidence>
<gene>
    <name evidence="1" type="ORF">AVEN_125397_1</name>
</gene>
<dbReference type="EMBL" id="BGPR01029384">
    <property type="protein sequence ID" value="GBO01126.1"/>
    <property type="molecule type" value="Genomic_DNA"/>
</dbReference>
<name>A0A4Y2TPV1_ARAVE</name>
<keyword evidence="2" id="KW-1185">Reference proteome</keyword>
<dbReference type="Proteomes" id="UP000499080">
    <property type="component" value="Unassembled WGS sequence"/>
</dbReference>
<proteinExistence type="predicted"/>
<evidence type="ECO:0000313" key="2">
    <source>
        <dbReference type="Proteomes" id="UP000499080"/>
    </source>
</evidence>
<reference evidence="1 2" key="1">
    <citation type="journal article" date="2019" name="Sci. Rep.">
        <title>Orb-weaving spider Araneus ventricosus genome elucidates the spidroin gene catalogue.</title>
        <authorList>
            <person name="Kono N."/>
            <person name="Nakamura H."/>
            <person name="Ohtoshi R."/>
            <person name="Moran D.A.P."/>
            <person name="Shinohara A."/>
            <person name="Yoshida Y."/>
            <person name="Fujiwara M."/>
            <person name="Mori M."/>
            <person name="Tomita M."/>
            <person name="Arakawa K."/>
        </authorList>
    </citation>
    <scope>NUCLEOTIDE SEQUENCE [LARGE SCALE GENOMIC DNA]</scope>
</reference>